<reference evidence="11 12" key="1">
    <citation type="submission" date="2016-04" db="EMBL/GenBank/DDBJ databases">
        <title>The genome of Intoshia linei affirms orthonectids as highly simplified spiralians.</title>
        <authorList>
            <person name="Mikhailov K.V."/>
            <person name="Slusarev G.S."/>
            <person name="Nikitin M.A."/>
            <person name="Logacheva M.D."/>
            <person name="Penin A."/>
            <person name="Aleoshin V."/>
            <person name="Panchin Y.V."/>
        </authorList>
    </citation>
    <scope>NUCLEOTIDE SEQUENCE [LARGE SCALE GENOMIC DNA]</scope>
    <source>
        <strain evidence="11">Intl2013</strain>
        <tissue evidence="11">Whole animal</tissue>
    </source>
</reference>
<evidence type="ECO:0000256" key="8">
    <source>
        <dbReference type="ARBA" id="ARBA00023128"/>
    </source>
</evidence>
<feature type="compositionally biased region" description="Polar residues" evidence="10">
    <location>
        <begin position="1"/>
        <end position="21"/>
    </location>
</feature>
<keyword evidence="7" id="KW-0653">Protein transport</keyword>
<dbReference type="OrthoDB" id="19656at2759"/>
<dbReference type="InterPro" id="IPR027246">
    <property type="entry name" value="Porin_Euk/Tom40"/>
</dbReference>
<organism evidence="11 12">
    <name type="scientific">Intoshia linei</name>
    <dbReference type="NCBI Taxonomy" id="1819745"/>
    <lineage>
        <taxon>Eukaryota</taxon>
        <taxon>Metazoa</taxon>
        <taxon>Spiralia</taxon>
        <taxon>Lophotrochozoa</taxon>
        <taxon>Mesozoa</taxon>
        <taxon>Orthonectida</taxon>
        <taxon>Rhopaluridae</taxon>
        <taxon>Intoshia</taxon>
    </lineage>
</organism>
<evidence type="ECO:0000256" key="9">
    <source>
        <dbReference type="ARBA" id="ARBA00023136"/>
    </source>
</evidence>
<dbReference type="GO" id="GO:0008320">
    <property type="term" value="F:protein transmembrane transporter activity"/>
    <property type="evidence" value="ECO:0007669"/>
    <property type="project" value="InterPro"/>
</dbReference>
<dbReference type="Proteomes" id="UP000078046">
    <property type="component" value="Unassembled WGS sequence"/>
</dbReference>
<keyword evidence="9" id="KW-0472">Membrane</keyword>
<gene>
    <name evidence="11" type="ORF">A3Q56_01432</name>
</gene>
<dbReference type="Gene3D" id="2.40.160.10">
    <property type="entry name" value="Porin"/>
    <property type="match status" value="1"/>
</dbReference>
<sequence length="342" mass="38398">MGNTTSSLTNSTEPISGTSKLSPMMPIIEKPIHESENEAPVEPQKEFKSVIDSTNPGTYDDVLKDVKENNAMPYEGLKFLLNKSLSSRFQIQHNVSLSKLQGNFYNFGATYVGTKQISPTEMYPIFYGEMETNGNLHARVMHHFNDYIKYRGIYQIKGSDWLNVTNSIDYFTKKSTSTFTTANMDVTDGTGVYIAQHLQRITNNIDLGLEFIKQKPKEMPIDVNFMTFMGKYSKNNWSVVSNIAPTLKSLKLAYINKITENLTCSTELDSDLGKGETNTTVSIRSNIPDINTTVRGQIDSNYKVVVNVETILMPLPFTLGLCATLNHKRKDLYNLGISFTIG</sequence>
<comment type="caution">
    <text evidence="11">The sequence shown here is derived from an EMBL/GenBank/DDBJ whole genome shotgun (WGS) entry which is preliminary data.</text>
</comment>
<feature type="region of interest" description="Disordered" evidence="10">
    <location>
        <begin position="1"/>
        <end position="39"/>
    </location>
</feature>
<keyword evidence="8" id="KW-0496">Mitochondrion</keyword>
<keyword evidence="5" id="KW-0812">Transmembrane</keyword>
<accession>A0A177BB12</accession>
<evidence type="ECO:0000256" key="3">
    <source>
        <dbReference type="ARBA" id="ARBA00022448"/>
    </source>
</evidence>
<dbReference type="GO" id="GO:0005741">
    <property type="term" value="C:mitochondrial outer membrane"/>
    <property type="evidence" value="ECO:0007669"/>
    <property type="project" value="UniProtKB-SubCell"/>
</dbReference>
<keyword evidence="4" id="KW-1134">Transmembrane beta strand</keyword>
<comment type="similarity">
    <text evidence="2">Belongs to the Tom40 family.</text>
</comment>
<evidence type="ECO:0000256" key="2">
    <source>
        <dbReference type="ARBA" id="ARBA00010510"/>
    </source>
</evidence>
<dbReference type="GO" id="GO:0030150">
    <property type="term" value="P:protein import into mitochondrial matrix"/>
    <property type="evidence" value="ECO:0007669"/>
    <property type="project" value="InterPro"/>
</dbReference>
<keyword evidence="12" id="KW-1185">Reference proteome</keyword>
<protein>
    <submittedName>
        <fullName evidence="11">Mitochondrial import receptor subunit TOM40</fullName>
    </submittedName>
</protein>
<keyword evidence="11" id="KW-0675">Receptor</keyword>
<dbReference type="AlphaFoldDB" id="A0A177BB12"/>
<dbReference type="Pfam" id="PF01459">
    <property type="entry name" value="Porin_3"/>
    <property type="match status" value="1"/>
</dbReference>
<keyword evidence="3" id="KW-0813">Transport</keyword>
<keyword evidence="6" id="KW-1000">Mitochondrion outer membrane</keyword>
<comment type="subcellular location">
    <subcellularLocation>
        <location evidence="1">Mitochondrion outer membrane</location>
        <topology evidence="1">Multi-pass membrane protein</topology>
    </subcellularLocation>
</comment>
<evidence type="ECO:0000313" key="12">
    <source>
        <dbReference type="Proteomes" id="UP000078046"/>
    </source>
</evidence>
<dbReference type="CDD" id="cd07305">
    <property type="entry name" value="Porin3_Tom40"/>
    <property type="match status" value="1"/>
</dbReference>
<evidence type="ECO:0000256" key="6">
    <source>
        <dbReference type="ARBA" id="ARBA00022787"/>
    </source>
</evidence>
<evidence type="ECO:0000313" key="11">
    <source>
        <dbReference type="EMBL" id="OAF70823.1"/>
    </source>
</evidence>
<evidence type="ECO:0000256" key="7">
    <source>
        <dbReference type="ARBA" id="ARBA00022927"/>
    </source>
</evidence>
<evidence type="ECO:0000256" key="4">
    <source>
        <dbReference type="ARBA" id="ARBA00022452"/>
    </source>
</evidence>
<dbReference type="EMBL" id="LWCA01000107">
    <property type="protein sequence ID" value="OAF70823.1"/>
    <property type="molecule type" value="Genomic_DNA"/>
</dbReference>
<evidence type="ECO:0000256" key="5">
    <source>
        <dbReference type="ARBA" id="ARBA00022692"/>
    </source>
</evidence>
<proteinExistence type="inferred from homology"/>
<dbReference type="PANTHER" id="PTHR10802">
    <property type="entry name" value="MITOCHONDRIAL IMPORT RECEPTOR SUBUNIT TOM40"/>
    <property type="match status" value="1"/>
</dbReference>
<evidence type="ECO:0000256" key="1">
    <source>
        <dbReference type="ARBA" id="ARBA00004374"/>
    </source>
</evidence>
<dbReference type="InterPro" id="IPR023614">
    <property type="entry name" value="Porin_dom_sf"/>
</dbReference>
<dbReference type="InterPro" id="IPR037930">
    <property type="entry name" value="Tom40"/>
</dbReference>
<evidence type="ECO:0000256" key="10">
    <source>
        <dbReference type="SAM" id="MobiDB-lite"/>
    </source>
</evidence>
<name>A0A177BB12_9BILA</name>